<evidence type="ECO:0000256" key="1">
    <source>
        <dbReference type="ARBA" id="ARBA00022676"/>
    </source>
</evidence>
<dbReference type="InterPro" id="IPR036291">
    <property type="entry name" value="NAD(P)-bd_dom_sf"/>
</dbReference>
<keyword evidence="4 10" id="KW-0347">Helicase</keyword>
<dbReference type="GO" id="GO:0000725">
    <property type="term" value="P:recombinational repair"/>
    <property type="evidence" value="ECO:0007669"/>
    <property type="project" value="TreeGrafter"/>
</dbReference>
<evidence type="ECO:0000256" key="9">
    <source>
        <dbReference type="ARBA" id="ARBA00048988"/>
    </source>
</evidence>
<dbReference type="PANTHER" id="PTHR11070">
    <property type="entry name" value="UVRD / RECB / PCRA DNA HELICASE FAMILY MEMBER"/>
    <property type="match status" value="1"/>
</dbReference>
<dbReference type="GO" id="GO:0005524">
    <property type="term" value="F:ATP binding"/>
    <property type="evidence" value="ECO:0007669"/>
    <property type="project" value="UniProtKB-UniRule"/>
</dbReference>
<dbReference type="Pfam" id="PF13361">
    <property type="entry name" value="UvrD_C"/>
    <property type="match status" value="1"/>
</dbReference>
<comment type="catalytic activity">
    <reaction evidence="7">
        <text>Couples ATP hydrolysis with the unwinding of duplex DNA by translocating in the 3'-5' direction.</text>
        <dbReference type="EC" id="5.6.2.4"/>
    </reaction>
</comment>
<dbReference type="GO" id="GO:0016757">
    <property type="term" value="F:glycosyltransferase activity"/>
    <property type="evidence" value="ECO:0007669"/>
    <property type="project" value="UniProtKB-KW"/>
</dbReference>
<dbReference type="SUPFAM" id="SSF53756">
    <property type="entry name" value="UDP-Glycosyltransferase/glycogen phosphorylase"/>
    <property type="match status" value="1"/>
</dbReference>
<dbReference type="GO" id="GO:0016787">
    <property type="term" value="F:hydrolase activity"/>
    <property type="evidence" value="ECO:0007669"/>
    <property type="project" value="UniProtKB-UniRule"/>
</dbReference>
<dbReference type="Gene3D" id="1.10.486.10">
    <property type="entry name" value="PCRA, domain 4"/>
    <property type="match status" value="1"/>
</dbReference>
<feature type="domain" description="UvrD-like helicase ATP-binding" evidence="13">
    <location>
        <begin position="738"/>
        <end position="1343"/>
    </location>
</feature>
<dbReference type="InterPro" id="IPR000212">
    <property type="entry name" value="DNA_helicase_UvrD/REP"/>
</dbReference>
<dbReference type="InterPro" id="IPR001296">
    <property type="entry name" value="Glyco_trans_1"/>
</dbReference>
<keyword evidence="2 10" id="KW-0547">Nucleotide-binding</keyword>
<gene>
    <name evidence="15" type="primary">uvrD_0</name>
    <name evidence="15" type="ORF">Bhyg_00022</name>
</gene>
<evidence type="ECO:0000313" key="15">
    <source>
        <dbReference type="EMBL" id="KAJ6644827.1"/>
    </source>
</evidence>
<name>A0A9Q0S465_9DIPT</name>
<keyword evidence="1" id="KW-0808">Transferase</keyword>
<evidence type="ECO:0000259" key="13">
    <source>
        <dbReference type="PROSITE" id="PS51198"/>
    </source>
</evidence>
<dbReference type="InterPro" id="IPR027417">
    <property type="entry name" value="P-loop_NTPase"/>
</dbReference>
<organism evidence="15 16">
    <name type="scientific">Pseudolycoriella hygida</name>
    <dbReference type="NCBI Taxonomy" id="35572"/>
    <lineage>
        <taxon>Eukaryota</taxon>
        <taxon>Metazoa</taxon>
        <taxon>Ecdysozoa</taxon>
        <taxon>Arthropoda</taxon>
        <taxon>Hexapoda</taxon>
        <taxon>Insecta</taxon>
        <taxon>Pterygota</taxon>
        <taxon>Neoptera</taxon>
        <taxon>Endopterygota</taxon>
        <taxon>Diptera</taxon>
        <taxon>Nematocera</taxon>
        <taxon>Sciaroidea</taxon>
        <taxon>Sciaridae</taxon>
        <taxon>Pseudolycoriella</taxon>
    </lineage>
</organism>
<keyword evidence="11" id="KW-0175">Coiled coil</keyword>
<dbReference type="Proteomes" id="UP001151699">
    <property type="component" value="Chromosome A"/>
</dbReference>
<evidence type="ECO:0000256" key="12">
    <source>
        <dbReference type="SAM" id="MobiDB-lite"/>
    </source>
</evidence>
<dbReference type="Pfam" id="PF00580">
    <property type="entry name" value="UvrD-helicase"/>
    <property type="match status" value="2"/>
</dbReference>
<dbReference type="InterPro" id="IPR014016">
    <property type="entry name" value="UvrD-like_ATP-bd"/>
</dbReference>
<evidence type="ECO:0000259" key="14">
    <source>
        <dbReference type="PROSITE" id="PS51217"/>
    </source>
</evidence>
<dbReference type="Pfam" id="PF00534">
    <property type="entry name" value="Glycos_transf_1"/>
    <property type="match status" value="1"/>
</dbReference>
<sequence length="2726" mass="310669">MAKYLVTGGAGFVGTHLVKLLEKEGHLAVVLDDLSTGKLSTLPTKNTRFFQGSILDNDILEELFQEIDGCFHLAAIASVQKSINDWLYSHQVNLSGTIKVFLQASKRNVPVVYASSAAVYGKADKLPLTENFPPNPLSPYAVDKYACELQAKIFGNINSLKSCGLRFFNVYGPQQLKDSDYSGVISILKQQLEEGKELSIFGDGMQTRDFVHVADVVSRSYSINDLAQIINKIFPIKGIKYLPPQAGSIKHSVGLVIYDNVLIDHANFELEKKLEKEQAAELTVSWIGNSSWGEWYNGYSDYKGLNSIIKPAFKQLAAEKIKIKKCIIDKNDRIRSRQEIWEILKKTDVLLIASIEEGTPLTLIEAMSFGCAIISTNVGIVSEILPEIQKKFIINRDPIKFATAIKHLANQRKLLSALQKQNVLMYQKIFGNDFAPKQLWVSFIQDAINNSVLETVVKAKQQVLKNLAFMHDKNCFVMKKLLKNIIHLPFIKKPIKYLLEYSWIRESVKKIISTFLFSTVSKHYDIKKFILRYQDQPTTDNEDVHVIYSGAFPGVANSTKLLFNKIIPFPAESLSILSVIYMMLPRKTAATIAKLIIDSKIKNLVISGGLDIHIQLVEQLYRLKGTKDLAIYLLWHGSPAQWVDSWHCYDFYKWFLLYQQNKIQGIITLKKGLEEFLKANSIRSYLLQNFIPDFGKLSYKSVKSFSLREKFSIGLWSVSAVWIKNLYPQIAALTMFKESLNPPQLAASLHSEGPLLILAGAGTGKTKVLTTRVANIIHKNLSLPRNILAVTFTNKAAKEMQDRIKQMIDCYGLNIGDDDQSIYGWRGAEIGNILRFEKDFTNATIIKLEQNYRSSSEILLAASKIINNNKARHKKMLWTNKNNGHNGQKIKIVSCWNEKEEGRFVVSEINRLVTESKYSASNIAILVRASFQTRAFEEAFINNALPYKIIGGLKFYERMEIRDLLAYIRIALNHSDNLAFERIINNPKRAIGNITLKQIKDYAVENNLAIFHAITAMLEQNIFKNKVRDNLNKLIVNINNWHQRYLVDSAFNVTKSLLEESGYLIMLKEEKTDEAMSRIENINEMLKVIGESPSIHEFIEHSSLVMENEELETNFGGSVSIMTLHAAKGLEFDLVFLPGWEEGVFPHQRSLNEEGEKDDGYYSDSSISEEIHLMSIEEKLCGFINKNKVPADKINEFLERKENDSHAIIQGGKIKLNNEEATYILQLYHRQLSQYSPDSHAFYKEFITDINNIWLAHKLSAYVRDYFEFDTEKIENIFSNIDYRDDGIGNIQILPAQIEQITGQQWQNLRQENIEEFDQEFALEVVVQDKLKKLELNELLASNLSSFINTTLKNNENKVADILEMTLFRGEEEGEYGEVNISAAQVENITGEQWQKLRELTDDSVADFNRLFGGEPIVQDKISELGATYAVDASEAELEFHRKRRESLNATIINDMLAVLPEVQRSEVSSRKSPAIKDQLGKILNALDEDYLNFHREDLIEKIASGIMQKEKLTIWQPMRLVRAIFYGRDLVINNSKQLDKYIATTTSSLTHESDKLAARDFEKKIQDYELTNAGLLAKLNQFLVATNQKIDGGSRINREKIKGLTTEQLINIRKFNPTKFDRLLFPSQELLTVRAVRDIEERNFAEDFKTYKEKGEATKNSTFWSTIIIQESRNKAKAPYKVGIKRRDKTLKKLHDFLSSLDSQYLRNNKNGLVEEIAKHMSEQKLEIFEYDKDTGTLLKEISAEKLKLLTLNSKEKLEDKYMFIISPASIRDVTKAIETKHTEKNKEFLKQMLENEALVQDSLIRDVHTRKIKDVELDKRIYRFLSSENIETLVTAKIKNIGVIQEMWLQFTDRNVEAINNKKWIEVAREIQLVSELKKSLQQPVREELQKILNNDEYHLNTTQKTKLINSLDIFNEQSLKNQLKDTNFYLTSDQQLQINNDINHFINERIKKQRSAEKKFHPLIFNNEQQVKRKLAQLKEINPDAFRSIILPSSEPIKVLAEELRKMREVREKSFVVGEAREIGDMFINPNLDSPTAEPEVAAATVDNKGISSQAINALSSTTYARTSVSTDSIDSKDGDDSGIETDRGSLASSSISLESDLGLMQEEPKKFKSNLHDEEVDSIKTFNSQTSDEGYGTSVDSSSTQEEKILPPLQNDKEGNSTLQTQLTDISQLALRLYTYNVNVAQFQGVSSKKRAWTLFESTMSVLEGLGGQLLRDNLSDEKLDRLLSEIKVANKMLKTDNDGEATLDYQLAKLEAKLKGFTLVEEQGDEVILPIFKKILLEMEGKSIPKAEYADTIIAKARESWVKNAENNFSPEQQVFEENKIVKEIIAQTEKTKKEMQKNLNRFTDTELEMLSATASKTIDIFIEELPYTARGELSPEIEKFAKMFIVEANIPQHITEKPEIINKLLPLIEMPHELMAELFTNIHIRRHSEYKEIREAAKNFNVEKASTDDIKELANIINKTVEAQLDGLDEVVGKNIINAALPRINKKNKLARKERVYEKLLPILTPLKFKVLKRDEVKKDIINIIRTTIDQRNSSSLETSVSNSLYDIWNQVEAKYGEKDTVNAKNIANNIMTNLLEKHPLLIDLSHQKEIRNSLLSVLLGKDEQYLADHSKYLIKSITKALVNVTKKTGLVRSKSNFAVKSKKVEEIANESLKQLQDNSFKIEVPLSVGQQAKKIVGGGNKFSLFNKAKEVVNITPSSPHTPIASTKIVDSSHSK</sequence>
<dbReference type="PANTHER" id="PTHR11070:SF2">
    <property type="entry name" value="ATP-DEPENDENT DNA HELICASE SRS2"/>
    <property type="match status" value="1"/>
</dbReference>
<feature type="compositionally biased region" description="Polar residues" evidence="12">
    <location>
        <begin position="2129"/>
        <end position="2148"/>
    </location>
</feature>
<dbReference type="GO" id="GO:0043138">
    <property type="term" value="F:3'-5' DNA helicase activity"/>
    <property type="evidence" value="ECO:0007669"/>
    <property type="project" value="UniProtKB-EC"/>
</dbReference>
<evidence type="ECO:0000256" key="7">
    <source>
        <dbReference type="ARBA" id="ARBA00034617"/>
    </source>
</evidence>
<comment type="catalytic activity">
    <reaction evidence="9">
        <text>ATP + H2O = ADP + phosphate + H(+)</text>
        <dbReference type="Rhea" id="RHEA:13065"/>
        <dbReference type="ChEBI" id="CHEBI:15377"/>
        <dbReference type="ChEBI" id="CHEBI:15378"/>
        <dbReference type="ChEBI" id="CHEBI:30616"/>
        <dbReference type="ChEBI" id="CHEBI:43474"/>
        <dbReference type="ChEBI" id="CHEBI:456216"/>
        <dbReference type="EC" id="5.6.2.4"/>
    </reaction>
</comment>
<dbReference type="Gene3D" id="3.40.50.300">
    <property type="entry name" value="P-loop containing nucleotide triphosphate hydrolases"/>
    <property type="match status" value="3"/>
</dbReference>
<feature type="compositionally biased region" description="Basic and acidic residues" evidence="12">
    <location>
        <begin position="2077"/>
        <end position="2091"/>
    </location>
</feature>
<dbReference type="GO" id="GO:0003677">
    <property type="term" value="F:DNA binding"/>
    <property type="evidence" value="ECO:0007669"/>
    <property type="project" value="InterPro"/>
</dbReference>
<keyword evidence="6" id="KW-0413">Isomerase</keyword>
<dbReference type="EMBL" id="WJQU01000001">
    <property type="protein sequence ID" value="KAJ6644827.1"/>
    <property type="molecule type" value="Genomic_DNA"/>
</dbReference>
<evidence type="ECO:0000313" key="16">
    <source>
        <dbReference type="Proteomes" id="UP001151699"/>
    </source>
</evidence>
<keyword evidence="16" id="KW-1185">Reference proteome</keyword>
<dbReference type="OrthoDB" id="6729494at2759"/>
<reference evidence="15" key="1">
    <citation type="submission" date="2022-07" db="EMBL/GenBank/DDBJ databases">
        <authorList>
            <person name="Trinca V."/>
            <person name="Uliana J.V.C."/>
            <person name="Torres T.T."/>
            <person name="Ward R.J."/>
            <person name="Monesi N."/>
        </authorList>
    </citation>
    <scope>NUCLEOTIDE SEQUENCE</scope>
    <source>
        <strain evidence="15">HSMRA1968</strain>
        <tissue evidence="15">Whole embryos</tissue>
    </source>
</reference>
<proteinExistence type="predicted"/>
<dbReference type="PROSITE" id="PS51198">
    <property type="entry name" value="UVRD_HELICASE_ATP_BIND"/>
    <property type="match status" value="1"/>
</dbReference>
<accession>A0A9Q0S465</accession>
<dbReference type="Gene3D" id="3.40.50.2000">
    <property type="entry name" value="Glycogen Phosphorylase B"/>
    <property type="match status" value="1"/>
</dbReference>
<evidence type="ECO:0000256" key="2">
    <source>
        <dbReference type="ARBA" id="ARBA00022741"/>
    </source>
</evidence>
<dbReference type="Pfam" id="PF01370">
    <property type="entry name" value="Epimerase"/>
    <property type="match status" value="1"/>
</dbReference>
<dbReference type="Gene3D" id="3.40.50.720">
    <property type="entry name" value="NAD(P)-binding Rossmann-like Domain"/>
    <property type="match status" value="1"/>
</dbReference>
<keyword evidence="1" id="KW-0328">Glycosyltransferase</keyword>
<evidence type="ECO:0000256" key="3">
    <source>
        <dbReference type="ARBA" id="ARBA00022801"/>
    </source>
</evidence>
<evidence type="ECO:0000256" key="4">
    <source>
        <dbReference type="ARBA" id="ARBA00022806"/>
    </source>
</evidence>
<feature type="region of interest" description="Disordered" evidence="12">
    <location>
        <begin position="2129"/>
        <end position="2150"/>
    </location>
</feature>
<feature type="coiled-coil region" evidence="11">
    <location>
        <begin position="2328"/>
        <end position="2355"/>
    </location>
</feature>
<evidence type="ECO:0000256" key="10">
    <source>
        <dbReference type="PROSITE-ProRule" id="PRU00560"/>
    </source>
</evidence>
<evidence type="ECO:0000256" key="6">
    <source>
        <dbReference type="ARBA" id="ARBA00023235"/>
    </source>
</evidence>
<comment type="caution">
    <text evidence="15">The sequence shown here is derived from an EMBL/GenBank/DDBJ whole genome shotgun (WGS) entry which is preliminary data.</text>
</comment>
<feature type="domain" description="UvrD-like helicase C-terminal" evidence="14">
    <location>
        <begin position="856"/>
        <end position="1129"/>
    </location>
</feature>
<feature type="region of interest" description="Disordered" evidence="12">
    <location>
        <begin position="2070"/>
        <end position="2095"/>
    </location>
</feature>
<feature type="binding site" evidence="10">
    <location>
        <begin position="759"/>
        <end position="766"/>
    </location>
    <ligand>
        <name>ATP</name>
        <dbReference type="ChEBI" id="CHEBI:30616"/>
    </ligand>
</feature>
<dbReference type="CDD" id="cd17932">
    <property type="entry name" value="DEXQc_UvrD"/>
    <property type="match status" value="1"/>
</dbReference>
<dbReference type="PROSITE" id="PS51217">
    <property type="entry name" value="UVRD_HELICASE_CTER"/>
    <property type="match status" value="1"/>
</dbReference>
<dbReference type="InterPro" id="IPR001509">
    <property type="entry name" value="Epimerase_deHydtase"/>
</dbReference>
<dbReference type="SUPFAM" id="SSF51735">
    <property type="entry name" value="NAD(P)-binding Rossmann-fold domains"/>
    <property type="match status" value="1"/>
</dbReference>
<protein>
    <recommendedName>
        <fullName evidence="8">DNA 3'-5' helicase</fullName>
        <ecNumber evidence="8">5.6.2.4</ecNumber>
    </recommendedName>
</protein>
<evidence type="ECO:0000256" key="11">
    <source>
        <dbReference type="SAM" id="Coils"/>
    </source>
</evidence>
<evidence type="ECO:0000256" key="5">
    <source>
        <dbReference type="ARBA" id="ARBA00022840"/>
    </source>
</evidence>
<dbReference type="SUPFAM" id="SSF52540">
    <property type="entry name" value="P-loop containing nucleoside triphosphate hydrolases"/>
    <property type="match status" value="1"/>
</dbReference>
<keyword evidence="5 10" id="KW-0067">ATP-binding</keyword>
<keyword evidence="3 10" id="KW-0378">Hydrolase</keyword>
<dbReference type="EC" id="5.6.2.4" evidence="8"/>
<dbReference type="InterPro" id="IPR014017">
    <property type="entry name" value="DNA_helicase_UvrD-like_C"/>
</dbReference>
<dbReference type="GO" id="GO:0005829">
    <property type="term" value="C:cytosol"/>
    <property type="evidence" value="ECO:0007669"/>
    <property type="project" value="TreeGrafter"/>
</dbReference>
<evidence type="ECO:0000256" key="8">
    <source>
        <dbReference type="ARBA" id="ARBA00034808"/>
    </source>
</evidence>